<organism evidence="1 2">
    <name type="scientific">Melipona bicolor</name>
    <dbReference type="NCBI Taxonomy" id="60889"/>
    <lineage>
        <taxon>Eukaryota</taxon>
        <taxon>Metazoa</taxon>
        <taxon>Ecdysozoa</taxon>
        <taxon>Arthropoda</taxon>
        <taxon>Hexapoda</taxon>
        <taxon>Insecta</taxon>
        <taxon>Pterygota</taxon>
        <taxon>Neoptera</taxon>
        <taxon>Endopterygota</taxon>
        <taxon>Hymenoptera</taxon>
        <taxon>Apocrita</taxon>
        <taxon>Aculeata</taxon>
        <taxon>Apoidea</taxon>
        <taxon>Anthophila</taxon>
        <taxon>Apidae</taxon>
        <taxon>Melipona</taxon>
    </lineage>
</organism>
<dbReference type="Proteomes" id="UP001177670">
    <property type="component" value="Unassembled WGS sequence"/>
</dbReference>
<protein>
    <submittedName>
        <fullName evidence="1">Uncharacterized protein</fullName>
    </submittedName>
</protein>
<dbReference type="AlphaFoldDB" id="A0AA40KQW5"/>
<keyword evidence="2" id="KW-1185">Reference proteome</keyword>
<name>A0AA40KQW5_9HYME</name>
<dbReference type="EMBL" id="JAHYIQ010000008">
    <property type="protein sequence ID" value="KAK1129480.1"/>
    <property type="molecule type" value="Genomic_DNA"/>
</dbReference>
<sequence>MSATLNDSGVYAMTLRRIDGTYSIIKVISLAVIPVKATVQIRETLDMTIQCYCTILGHIYSELQVFWLVRNKTWKDYGITLPMAAEIEYVTKINKTHNGMWQCIVKQNDLNFVWITNMIYIRGNY</sequence>
<evidence type="ECO:0000313" key="1">
    <source>
        <dbReference type="EMBL" id="KAK1129480.1"/>
    </source>
</evidence>
<comment type="caution">
    <text evidence="1">The sequence shown here is derived from an EMBL/GenBank/DDBJ whole genome shotgun (WGS) entry which is preliminary data.</text>
</comment>
<accession>A0AA40KQW5</accession>
<proteinExistence type="predicted"/>
<gene>
    <name evidence="1" type="ORF">K0M31_019205</name>
</gene>
<evidence type="ECO:0000313" key="2">
    <source>
        <dbReference type="Proteomes" id="UP001177670"/>
    </source>
</evidence>
<reference evidence="1" key="1">
    <citation type="submission" date="2021-10" db="EMBL/GenBank/DDBJ databases">
        <title>Melipona bicolor Genome sequencing and assembly.</title>
        <authorList>
            <person name="Araujo N.S."/>
            <person name="Arias M.C."/>
        </authorList>
    </citation>
    <scope>NUCLEOTIDE SEQUENCE</scope>
    <source>
        <strain evidence="1">USP_2M_L1-L4_2017</strain>
        <tissue evidence="1">Whole body</tissue>
    </source>
</reference>